<dbReference type="Gene3D" id="3.40.50.1110">
    <property type="entry name" value="SGNH hydrolase"/>
    <property type="match status" value="1"/>
</dbReference>
<proteinExistence type="predicted"/>
<dbReference type="PANTHER" id="PTHR37834">
    <property type="entry name" value="GDSL-LIKE LIPASE/ACYLHYDROLASE DOMAIN PROTEIN (AFU_ORTHOLOGUE AFUA_2G00620)"/>
    <property type="match status" value="1"/>
</dbReference>
<dbReference type="InterPro" id="IPR013830">
    <property type="entry name" value="SGNH_hydro"/>
</dbReference>
<dbReference type="InterPro" id="IPR052762">
    <property type="entry name" value="PCW_deacetylase/CE"/>
</dbReference>
<dbReference type="PANTHER" id="PTHR37834:SF2">
    <property type="entry name" value="ESTERASE, SGNH HYDROLASE-TYPE"/>
    <property type="match status" value="1"/>
</dbReference>
<dbReference type="InterPro" id="IPR036514">
    <property type="entry name" value="SGNH_hydro_sf"/>
</dbReference>
<name>A0A7K0FR57_9SPHI</name>
<evidence type="ECO:0000313" key="5">
    <source>
        <dbReference type="Proteomes" id="UP000462931"/>
    </source>
</evidence>
<evidence type="ECO:0000256" key="1">
    <source>
        <dbReference type="SAM" id="SignalP"/>
    </source>
</evidence>
<dbReference type="EMBL" id="WKJI01000004">
    <property type="protein sequence ID" value="MRX48479.1"/>
    <property type="molecule type" value="Genomic_DNA"/>
</dbReference>
<accession>A0A7K0FR57</accession>
<comment type="caution">
    <text evidence="4">The sequence shown here is derived from an EMBL/GenBank/DDBJ whole genome shotgun (WGS) entry which is preliminary data.</text>
</comment>
<protein>
    <submittedName>
        <fullName evidence="4">Electron transporter RnfD</fullName>
    </submittedName>
</protein>
<evidence type="ECO:0000259" key="2">
    <source>
        <dbReference type="Pfam" id="PF13472"/>
    </source>
</evidence>
<feature type="domain" description="Carbohydrate esterase 2 N-terminal" evidence="3">
    <location>
        <begin position="32"/>
        <end position="136"/>
    </location>
</feature>
<evidence type="ECO:0000313" key="4">
    <source>
        <dbReference type="EMBL" id="MRX48479.1"/>
    </source>
</evidence>
<dbReference type="Proteomes" id="UP000462931">
    <property type="component" value="Unassembled WGS sequence"/>
</dbReference>
<dbReference type="SUPFAM" id="SSF52266">
    <property type="entry name" value="SGNH hydrolase"/>
    <property type="match status" value="1"/>
</dbReference>
<dbReference type="AlphaFoldDB" id="A0A7K0FR57"/>
<sequence>MKKCFLIFFIWIINYTSFAQQKLNPQHKAIAYQGRIKKDKAIAELYWSATSVKLNFKGSAISATFQDETGNNYYNIIIDGDSSYIFRPEKVKKTYILVQNLKPGKHQIEVFKRTEWTRGKTLFYGFDIPKNAKVLPVDKPKTRKMEFYGNSITAGYAVEDFSGNDSPDSTFTNAYLSYAHLTAKHFNAQYHSICRSGIGIMISWFPLIMPQMYDRLDPNDASSKWDFKQYTPDVVIVNLFQNDSWLVKKTNTEGFKATFGTQPPTEDFIIKSYQNFLTSIRNKYPKAKLVCILGNMDITREGSPWPAYVKKAVAGLKDEKIYTHFIPYKNSGGHPSIKEQQDLANSLIEFLAGKMNW</sequence>
<dbReference type="Gene3D" id="2.60.120.260">
    <property type="entry name" value="Galactose-binding domain-like"/>
    <property type="match status" value="1"/>
</dbReference>
<feature type="chain" id="PRO_5029441877" evidence="1">
    <location>
        <begin position="20"/>
        <end position="357"/>
    </location>
</feature>
<evidence type="ECO:0000259" key="3">
    <source>
        <dbReference type="Pfam" id="PF17996"/>
    </source>
</evidence>
<dbReference type="RefSeq" id="WP_154288551.1">
    <property type="nucleotide sequence ID" value="NZ_WKJI01000004.1"/>
</dbReference>
<gene>
    <name evidence="4" type="ORF">GJJ64_14890</name>
</gene>
<dbReference type="GO" id="GO:0016788">
    <property type="term" value="F:hydrolase activity, acting on ester bonds"/>
    <property type="evidence" value="ECO:0007669"/>
    <property type="project" value="UniProtKB-ARBA"/>
</dbReference>
<dbReference type="Pfam" id="PF13472">
    <property type="entry name" value="Lipase_GDSL_2"/>
    <property type="match status" value="1"/>
</dbReference>
<keyword evidence="1" id="KW-0732">Signal</keyword>
<reference evidence="4 5" key="1">
    <citation type="submission" date="2019-11" db="EMBL/GenBank/DDBJ databases">
        <authorList>
            <person name="Cheng Q."/>
            <person name="Yang Z."/>
        </authorList>
    </citation>
    <scope>NUCLEOTIDE SEQUENCE [LARGE SCALE GENOMIC DNA]</scope>
    <source>
        <strain evidence="4 5">HX-22-1</strain>
    </source>
</reference>
<keyword evidence="5" id="KW-1185">Reference proteome</keyword>
<dbReference type="InterPro" id="IPR040794">
    <property type="entry name" value="CE2_N"/>
</dbReference>
<dbReference type="Pfam" id="PF17996">
    <property type="entry name" value="CE2_N"/>
    <property type="match status" value="1"/>
</dbReference>
<organism evidence="4 5">
    <name type="scientific">Pedobacter puniceum</name>
    <dbReference type="NCBI Taxonomy" id="2666136"/>
    <lineage>
        <taxon>Bacteria</taxon>
        <taxon>Pseudomonadati</taxon>
        <taxon>Bacteroidota</taxon>
        <taxon>Sphingobacteriia</taxon>
        <taxon>Sphingobacteriales</taxon>
        <taxon>Sphingobacteriaceae</taxon>
        <taxon>Pedobacter</taxon>
    </lineage>
</organism>
<feature type="signal peptide" evidence="1">
    <location>
        <begin position="1"/>
        <end position="19"/>
    </location>
</feature>
<feature type="domain" description="SGNH hydrolase-type esterase" evidence="2">
    <location>
        <begin position="147"/>
        <end position="308"/>
    </location>
</feature>